<proteinExistence type="predicted"/>
<dbReference type="Proteomes" id="UP000245166">
    <property type="component" value="Unassembled WGS sequence"/>
</dbReference>
<evidence type="ECO:0000313" key="2">
    <source>
        <dbReference type="Proteomes" id="UP000245166"/>
    </source>
</evidence>
<protein>
    <submittedName>
        <fullName evidence="1">Uncharacterized protein</fullName>
    </submittedName>
</protein>
<comment type="caution">
    <text evidence="1">The sequence shown here is derived from an EMBL/GenBank/DDBJ whole genome shotgun (WGS) entry which is preliminary data.</text>
</comment>
<dbReference type="AlphaFoldDB" id="A0A2U1ZX58"/>
<reference evidence="1 2" key="1">
    <citation type="submission" date="2018-03" db="EMBL/GenBank/DDBJ databases">
        <title>Genome assembly of novel Miniimonas species PCH200.</title>
        <authorList>
            <person name="Thakur V."/>
            <person name="Kumar V."/>
            <person name="Singh D."/>
        </authorList>
    </citation>
    <scope>NUCLEOTIDE SEQUENCE [LARGE SCALE GENOMIC DNA]</scope>
    <source>
        <strain evidence="1 2">PCH200</strain>
    </source>
</reference>
<accession>A0A2U1ZX58</accession>
<dbReference type="EMBL" id="PYHR01000002">
    <property type="protein sequence ID" value="PWD51502.1"/>
    <property type="molecule type" value="Genomic_DNA"/>
</dbReference>
<gene>
    <name evidence="1" type="ORF">C8046_13385</name>
</gene>
<sequence length="145" mass="15484">MATNGPEVPFVWSTTPTGLVGTWNYADAQWAGPLAAGAVDATYRLIVELDDDATYTLTDHTQEAQGGVGFGGGSASFSSFRGTVRRKSFNSSAAPIASDHGQVGQTFGWNFDSAVPKRVLQDVLAQHGWSERKVGFWARLTGRTS</sequence>
<name>A0A2U1ZX58_9MICO</name>
<keyword evidence="2" id="KW-1185">Reference proteome</keyword>
<evidence type="ECO:0000313" key="1">
    <source>
        <dbReference type="EMBL" id="PWD51502.1"/>
    </source>
</evidence>
<organism evidence="1 2">
    <name type="scientific">Serinibacter arcticus</name>
    <dbReference type="NCBI Taxonomy" id="1655435"/>
    <lineage>
        <taxon>Bacteria</taxon>
        <taxon>Bacillati</taxon>
        <taxon>Actinomycetota</taxon>
        <taxon>Actinomycetes</taxon>
        <taxon>Micrococcales</taxon>
        <taxon>Beutenbergiaceae</taxon>
        <taxon>Serinibacter</taxon>
    </lineage>
</organism>